<dbReference type="STRING" id="218851.A0A2G5DSN7"/>
<dbReference type="Pfam" id="PF00646">
    <property type="entry name" value="F-box"/>
    <property type="match status" value="1"/>
</dbReference>
<reference evidence="3 4" key="1">
    <citation type="submission" date="2017-09" db="EMBL/GenBank/DDBJ databases">
        <title>WGS assembly of Aquilegia coerulea Goldsmith.</title>
        <authorList>
            <person name="Hodges S."/>
            <person name="Kramer E."/>
            <person name="Nordborg M."/>
            <person name="Tomkins J."/>
            <person name="Borevitz J."/>
            <person name="Derieg N."/>
            <person name="Yan J."/>
            <person name="Mihaltcheva S."/>
            <person name="Hayes R.D."/>
            <person name="Rokhsar D."/>
        </authorList>
    </citation>
    <scope>NUCLEOTIDE SEQUENCE [LARGE SCALE GENOMIC DNA]</scope>
    <source>
        <strain evidence="4">cv. Goldsmith</strain>
    </source>
</reference>
<accession>A0A2G5DSN7</accession>
<gene>
    <name evidence="3" type="ORF">AQUCO_01500225v1</name>
</gene>
<protein>
    <recommendedName>
        <fullName evidence="2">F-box domain-containing protein</fullName>
    </recommendedName>
</protein>
<evidence type="ECO:0000313" key="4">
    <source>
        <dbReference type="Proteomes" id="UP000230069"/>
    </source>
</evidence>
<dbReference type="PANTHER" id="PTHR44259:SF114">
    <property type="entry name" value="OS06G0707300 PROTEIN"/>
    <property type="match status" value="1"/>
</dbReference>
<dbReference type="OrthoDB" id="642536at2759"/>
<proteinExistence type="predicted"/>
<evidence type="ECO:0000259" key="2">
    <source>
        <dbReference type="SMART" id="SM00256"/>
    </source>
</evidence>
<dbReference type="Proteomes" id="UP000230069">
    <property type="component" value="Unassembled WGS sequence"/>
</dbReference>
<dbReference type="FunCoup" id="A0A2G5DSN7">
    <property type="interactions" value="12"/>
</dbReference>
<feature type="domain" description="F-box" evidence="2">
    <location>
        <begin position="8"/>
        <end position="51"/>
    </location>
</feature>
<sequence length="438" mass="50541">MYFSWSQLPNDIWLLISKKLDVEIDRCSFRLVSKSFRSYLPPLPQPPWLLLSEKHQQPLLETSESDEEGEVNVVNEENHKPSPPPPLRGLVGIGGGGGGGEHVGDYEIDFPEAHQMRCIGSTGNWLITVDKFDGIYLLNLFSRVQIDLPSQSTFKYNFLPDEDVTPEQHRDLLLKKVIMSSTPSSSTSTNKDCIVMAIHHYLHKLAIARPGDTSWTTVDTPYHHFEDIIFYKEQFYGVNIYGMVMVCDITHLHTPKATVVTENWLKQDKHDYYRKKYLLEWLGELLLVIKVVSRLCDRDDRQEYIEKRQPLYKTEKFEVYKLDFTTKRWEEVNSLGDYCLFVGFNSSVSVSAVNYLGSLKKNCIYFTDDFTFGYRATRTPGGHDMGVFDMEDKSIRPYYKGVSTCYYSPPIWIIPNPTVMNTEKESDSMCQGKMDCNL</sequence>
<dbReference type="InterPro" id="IPR005174">
    <property type="entry name" value="KIB1-4_b-propeller"/>
</dbReference>
<dbReference type="PANTHER" id="PTHR44259">
    <property type="entry name" value="OS07G0183000 PROTEIN-RELATED"/>
    <property type="match status" value="1"/>
</dbReference>
<dbReference type="Pfam" id="PF03478">
    <property type="entry name" value="Beta-prop_KIB1-4"/>
    <property type="match status" value="1"/>
</dbReference>
<dbReference type="EMBL" id="KZ305032">
    <property type="protein sequence ID" value="PIA46530.1"/>
    <property type="molecule type" value="Genomic_DNA"/>
</dbReference>
<dbReference type="SMART" id="SM00256">
    <property type="entry name" value="FBOX"/>
    <property type="match status" value="1"/>
</dbReference>
<evidence type="ECO:0000256" key="1">
    <source>
        <dbReference type="SAM" id="MobiDB-lite"/>
    </source>
</evidence>
<dbReference type="InterPro" id="IPR001810">
    <property type="entry name" value="F-box_dom"/>
</dbReference>
<dbReference type="InterPro" id="IPR050942">
    <property type="entry name" value="F-box_BR-signaling"/>
</dbReference>
<evidence type="ECO:0000313" key="3">
    <source>
        <dbReference type="EMBL" id="PIA46530.1"/>
    </source>
</evidence>
<keyword evidence="4" id="KW-1185">Reference proteome</keyword>
<name>A0A2G5DSN7_AQUCA</name>
<dbReference type="CDD" id="cd09917">
    <property type="entry name" value="F-box_SF"/>
    <property type="match status" value="1"/>
</dbReference>
<dbReference type="InParanoid" id="A0A2G5DSN7"/>
<dbReference type="AlphaFoldDB" id="A0A2G5DSN7"/>
<feature type="region of interest" description="Disordered" evidence="1">
    <location>
        <begin position="59"/>
        <end position="94"/>
    </location>
</feature>
<organism evidence="3 4">
    <name type="scientific">Aquilegia coerulea</name>
    <name type="common">Rocky mountain columbine</name>
    <dbReference type="NCBI Taxonomy" id="218851"/>
    <lineage>
        <taxon>Eukaryota</taxon>
        <taxon>Viridiplantae</taxon>
        <taxon>Streptophyta</taxon>
        <taxon>Embryophyta</taxon>
        <taxon>Tracheophyta</taxon>
        <taxon>Spermatophyta</taxon>
        <taxon>Magnoliopsida</taxon>
        <taxon>Ranunculales</taxon>
        <taxon>Ranunculaceae</taxon>
        <taxon>Thalictroideae</taxon>
        <taxon>Aquilegia</taxon>
    </lineage>
</organism>